<dbReference type="GO" id="GO:0016301">
    <property type="term" value="F:kinase activity"/>
    <property type="evidence" value="ECO:0007669"/>
    <property type="project" value="UniProtKB-KW"/>
</dbReference>
<dbReference type="InterPro" id="IPR002575">
    <property type="entry name" value="Aminoglycoside_PTrfase"/>
</dbReference>
<organism evidence="2 3">
    <name type="scientific">Rubidibacter lacunae KORDI 51-2</name>
    <dbReference type="NCBI Taxonomy" id="582515"/>
    <lineage>
        <taxon>Bacteria</taxon>
        <taxon>Bacillati</taxon>
        <taxon>Cyanobacteriota</taxon>
        <taxon>Cyanophyceae</taxon>
        <taxon>Oscillatoriophycideae</taxon>
        <taxon>Chroococcales</taxon>
        <taxon>Aphanothecaceae</taxon>
        <taxon>Rubidibacter</taxon>
    </lineage>
</organism>
<sequence>MSDRTLFEIQQLQFRDRARASQLLKEFLNETLPFAIADVTVRPQAVSLNSINGFLTTADGDRQFFKTHVEPQSIIHEYYNSTILAEAGYPVIQPIYSSTEWGKQLLIYDYFSAPSLFDVSREIELGKRYDADRVLAAQQHADDCLWDIYRQTLSWLSAEEHARSPVHQLFFHRLTGGRYAEFYCGKQIAFPGAEFDFERIASWQWRINDRAYSEPLAAVIDRAIARLNPTRADVPAIIGHGDAHNGNVFWDGDRGESGELIYFDPAFAGRHSPFLDLAKPLFHNVFAIWMYFPREIAAELEIRWELQGETLVVEHDFVPSELRIGFLRSKLEHVLKPLLFELRLRGWLDPNWRDDLKLALFCCPFLTMNLADSQKFPPEIALLGLAIAMEMAAVSEPPSRLDTELDRLGIGDNRS</sequence>
<comment type="caution">
    <text evidence="2">The sequence shown here is derived from an EMBL/GenBank/DDBJ whole genome shotgun (WGS) entry which is preliminary data.</text>
</comment>
<dbReference type="InParanoid" id="U5DAM7"/>
<keyword evidence="3" id="KW-1185">Reference proteome</keyword>
<dbReference type="AlphaFoldDB" id="U5DAM7"/>
<evidence type="ECO:0000313" key="3">
    <source>
        <dbReference type="Proteomes" id="UP000016960"/>
    </source>
</evidence>
<dbReference type="Proteomes" id="UP000016960">
    <property type="component" value="Unassembled WGS sequence"/>
</dbReference>
<dbReference type="OrthoDB" id="5180054at2"/>
<dbReference type="eggNOG" id="COG2334">
    <property type="taxonomic scope" value="Bacteria"/>
</dbReference>
<dbReference type="Pfam" id="PF01636">
    <property type="entry name" value="APH"/>
    <property type="match status" value="1"/>
</dbReference>
<dbReference type="STRING" id="582515.KR51_00018070"/>
<dbReference type="InterPro" id="IPR011009">
    <property type="entry name" value="Kinase-like_dom_sf"/>
</dbReference>
<name>U5DAM7_9CHRO</name>
<protein>
    <submittedName>
        <fullName evidence="2">Putative homoserine kinase type II (Protein kinase fold)</fullName>
    </submittedName>
</protein>
<reference evidence="2 3" key="1">
    <citation type="submission" date="2013-05" db="EMBL/GenBank/DDBJ databases">
        <title>Draft genome sequence of Rubidibacter lacunae KORDI 51-2.</title>
        <authorList>
            <person name="Choi D.H."/>
            <person name="Noh J.H."/>
            <person name="Kwon K.-K."/>
            <person name="Lee J.-H."/>
            <person name="Ryu J.-Y."/>
        </authorList>
    </citation>
    <scope>NUCLEOTIDE SEQUENCE [LARGE SCALE GENOMIC DNA]</scope>
    <source>
        <strain evidence="2 3">KORDI 51-2</strain>
    </source>
</reference>
<evidence type="ECO:0000313" key="2">
    <source>
        <dbReference type="EMBL" id="ERN41588.1"/>
    </source>
</evidence>
<accession>U5DAM7</accession>
<keyword evidence="2" id="KW-0418">Kinase</keyword>
<feature type="domain" description="Aminoglycoside phosphotransferase" evidence="1">
    <location>
        <begin position="203"/>
        <end position="281"/>
    </location>
</feature>
<proteinExistence type="predicted"/>
<gene>
    <name evidence="2" type="ORF">KR51_00018070</name>
</gene>
<evidence type="ECO:0000259" key="1">
    <source>
        <dbReference type="Pfam" id="PF01636"/>
    </source>
</evidence>
<dbReference type="EMBL" id="ASSJ01000047">
    <property type="protein sequence ID" value="ERN41588.1"/>
    <property type="molecule type" value="Genomic_DNA"/>
</dbReference>
<dbReference type="RefSeq" id="WP_022606656.1">
    <property type="nucleotide sequence ID" value="NZ_ASSJ01000047.1"/>
</dbReference>
<keyword evidence="2" id="KW-0808">Transferase</keyword>
<dbReference type="SUPFAM" id="SSF56112">
    <property type="entry name" value="Protein kinase-like (PK-like)"/>
    <property type="match status" value="1"/>
</dbReference>